<keyword evidence="1" id="KW-1133">Transmembrane helix</keyword>
<evidence type="ECO:0000313" key="2">
    <source>
        <dbReference type="EMBL" id="KAK4329605.1"/>
    </source>
</evidence>
<organism evidence="2 3">
    <name type="scientific">Petrolisthes manimaculis</name>
    <dbReference type="NCBI Taxonomy" id="1843537"/>
    <lineage>
        <taxon>Eukaryota</taxon>
        <taxon>Metazoa</taxon>
        <taxon>Ecdysozoa</taxon>
        <taxon>Arthropoda</taxon>
        <taxon>Crustacea</taxon>
        <taxon>Multicrustacea</taxon>
        <taxon>Malacostraca</taxon>
        <taxon>Eumalacostraca</taxon>
        <taxon>Eucarida</taxon>
        <taxon>Decapoda</taxon>
        <taxon>Pleocyemata</taxon>
        <taxon>Anomura</taxon>
        <taxon>Galatheoidea</taxon>
        <taxon>Porcellanidae</taxon>
        <taxon>Petrolisthes</taxon>
    </lineage>
</organism>
<keyword evidence="1" id="KW-0812">Transmembrane</keyword>
<dbReference type="EMBL" id="JAWZYT010000003">
    <property type="protein sequence ID" value="KAK4329605.1"/>
    <property type="molecule type" value="Genomic_DNA"/>
</dbReference>
<proteinExistence type="predicted"/>
<comment type="caution">
    <text evidence="2">The sequence shown here is derived from an EMBL/GenBank/DDBJ whole genome shotgun (WGS) entry which is preliminary data.</text>
</comment>
<reference evidence="2" key="1">
    <citation type="submission" date="2023-11" db="EMBL/GenBank/DDBJ databases">
        <title>Genome assemblies of two species of porcelain crab, Petrolisthes cinctipes and Petrolisthes manimaculis (Anomura: Porcellanidae).</title>
        <authorList>
            <person name="Angst P."/>
        </authorList>
    </citation>
    <scope>NUCLEOTIDE SEQUENCE</scope>
    <source>
        <strain evidence="2">PB745_02</strain>
        <tissue evidence="2">Gill</tissue>
    </source>
</reference>
<dbReference type="AlphaFoldDB" id="A0AAE1QN65"/>
<evidence type="ECO:0000313" key="3">
    <source>
        <dbReference type="Proteomes" id="UP001292094"/>
    </source>
</evidence>
<keyword evidence="1" id="KW-0472">Membrane</keyword>
<sequence>MLTKFETKSARVKVLSFHLKQPWILVRCGTTSYVIVCLHCWVILITYTPLNSIRSTHGYCLPLMTRP</sequence>
<name>A0AAE1QN65_9EUCA</name>
<gene>
    <name evidence="2" type="ORF">Pmani_000080</name>
</gene>
<accession>A0AAE1QN65</accession>
<keyword evidence="3" id="KW-1185">Reference proteome</keyword>
<evidence type="ECO:0000256" key="1">
    <source>
        <dbReference type="SAM" id="Phobius"/>
    </source>
</evidence>
<dbReference type="Proteomes" id="UP001292094">
    <property type="component" value="Unassembled WGS sequence"/>
</dbReference>
<protein>
    <submittedName>
        <fullName evidence="2">Uncharacterized protein</fullName>
    </submittedName>
</protein>
<feature type="transmembrane region" description="Helical" evidence="1">
    <location>
        <begin position="24"/>
        <end position="47"/>
    </location>
</feature>